<proteinExistence type="predicted"/>
<name>A0AAN9IT18_CLITE</name>
<dbReference type="InterPro" id="IPR036397">
    <property type="entry name" value="RNaseH_sf"/>
</dbReference>
<gene>
    <name evidence="2" type="ORF">RJT34_20377</name>
</gene>
<dbReference type="AlphaFoldDB" id="A0AAN9IT18"/>
<evidence type="ECO:0000313" key="2">
    <source>
        <dbReference type="EMBL" id="KAK7285601.1"/>
    </source>
</evidence>
<evidence type="ECO:0000313" key="3">
    <source>
        <dbReference type="Proteomes" id="UP001359559"/>
    </source>
</evidence>
<dbReference type="Gene3D" id="3.30.420.10">
    <property type="entry name" value="Ribonuclease H-like superfamily/Ribonuclease H"/>
    <property type="match status" value="1"/>
</dbReference>
<evidence type="ECO:0000259" key="1">
    <source>
        <dbReference type="Pfam" id="PF24626"/>
    </source>
</evidence>
<comment type="caution">
    <text evidence="2">The sequence shown here is derived from an EMBL/GenBank/DDBJ whole genome shotgun (WGS) entry which is preliminary data.</text>
</comment>
<dbReference type="InterPro" id="IPR012337">
    <property type="entry name" value="RNaseH-like_sf"/>
</dbReference>
<dbReference type="GO" id="GO:0003676">
    <property type="term" value="F:nucleic acid binding"/>
    <property type="evidence" value="ECO:0007669"/>
    <property type="project" value="InterPro"/>
</dbReference>
<dbReference type="SUPFAM" id="SSF53098">
    <property type="entry name" value="Ribonuclease H-like"/>
    <property type="match status" value="1"/>
</dbReference>
<feature type="domain" description="Tf2-1-like SH3-like" evidence="1">
    <location>
        <begin position="79"/>
        <end position="118"/>
    </location>
</feature>
<protein>
    <recommendedName>
        <fullName evidence="1">Tf2-1-like SH3-like domain-containing protein</fullName>
    </recommendedName>
</protein>
<accession>A0AAN9IT18</accession>
<dbReference type="PANTHER" id="PTHR46148">
    <property type="entry name" value="CHROMO DOMAIN-CONTAINING PROTEIN"/>
    <property type="match status" value="1"/>
</dbReference>
<dbReference type="PANTHER" id="PTHR46148:SF60">
    <property type="entry name" value="CHROMO DOMAIN-CONTAINING PROTEIN"/>
    <property type="match status" value="1"/>
</dbReference>
<keyword evidence="3" id="KW-1185">Reference proteome</keyword>
<organism evidence="2 3">
    <name type="scientific">Clitoria ternatea</name>
    <name type="common">Butterfly pea</name>
    <dbReference type="NCBI Taxonomy" id="43366"/>
    <lineage>
        <taxon>Eukaryota</taxon>
        <taxon>Viridiplantae</taxon>
        <taxon>Streptophyta</taxon>
        <taxon>Embryophyta</taxon>
        <taxon>Tracheophyta</taxon>
        <taxon>Spermatophyta</taxon>
        <taxon>Magnoliopsida</taxon>
        <taxon>eudicotyledons</taxon>
        <taxon>Gunneridae</taxon>
        <taxon>Pentapetalae</taxon>
        <taxon>rosids</taxon>
        <taxon>fabids</taxon>
        <taxon>Fabales</taxon>
        <taxon>Fabaceae</taxon>
        <taxon>Papilionoideae</taxon>
        <taxon>50 kb inversion clade</taxon>
        <taxon>NPAAA clade</taxon>
        <taxon>indigoferoid/millettioid clade</taxon>
        <taxon>Phaseoleae</taxon>
        <taxon>Clitoria</taxon>
    </lineage>
</organism>
<sequence>MNMKSSLEKLAQLYIKEIVRLHCVPSSIISDRDPQFTCRFWGSLHHELGSKLKLSSAYHPTDNLRGLSKALKICVEKWKVKPYEILKRIGDVAYQITLPPYLANLHNVFHVSQLRKYVHDPLHVILVDDMDVWDDLSIPPVSVRIVEHSVKKLRNKLVPLVKLAWKHGNMETFTWEREDDIRERYPDSFESGSIPDDDVATDVGVLGEFPRPTQWEGGSVHEQILCSPVTRCISHEAAHVLLPGATCGRPLWGVAFDEQVIWWALMGGVNLLKYILMKEIHPPKQKITTQLGEYCLHKQKKFEDLIRCVQWNIGVEIKYAQWEES</sequence>
<dbReference type="InterPro" id="IPR056924">
    <property type="entry name" value="SH3_Tf2-1"/>
</dbReference>
<reference evidence="2 3" key="1">
    <citation type="submission" date="2024-01" db="EMBL/GenBank/DDBJ databases">
        <title>The genomes of 5 underutilized Papilionoideae crops provide insights into root nodulation and disease resistance.</title>
        <authorList>
            <person name="Yuan L."/>
        </authorList>
    </citation>
    <scope>NUCLEOTIDE SEQUENCE [LARGE SCALE GENOMIC DNA]</scope>
    <source>
        <strain evidence="2">LY-2023</strain>
        <tissue evidence="2">Leaf</tissue>
    </source>
</reference>
<dbReference type="EMBL" id="JAYKXN010000005">
    <property type="protein sequence ID" value="KAK7285601.1"/>
    <property type="molecule type" value="Genomic_DNA"/>
</dbReference>
<dbReference type="Proteomes" id="UP001359559">
    <property type="component" value="Unassembled WGS sequence"/>
</dbReference>
<dbReference type="Pfam" id="PF24626">
    <property type="entry name" value="SH3_Tf2-1"/>
    <property type="match status" value="1"/>
</dbReference>